<dbReference type="GO" id="GO:0007601">
    <property type="term" value="P:visual perception"/>
    <property type="evidence" value="ECO:0007669"/>
    <property type="project" value="UniProtKB-KW"/>
</dbReference>
<dbReference type="FunFam" id="2.60.40.640:FF:000011">
    <property type="entry name" value="S-arrestin isoform X2"/>
    <property type="match status" value="1"/>
</dbReference>
<evidence type="ECO:0000256" key="4">
    <source>
        <dbReference type="ARBA" id="ARBA00023305"/>
    </source>
</evidence>
<comment type="similarity">
    <text evidence="1">Belongs to the arrestin family.</text>
</comment>
<keyword evidence="4" id="KW-0844">Vision</keyword>
<feature type="transmembrane region" description="Helical" evidence="7">
    <location>
        <begin position="579"/>
        <end position="603"/>
    </location>
</feature>
<dbReference type="InterPro" id="IPR011022">
    <property type="entry name" value="Arrestin_C-like"/>
</dbReference>
<keyword evidence="3" id="KW-0716">Sensory transduction</keyword>
<dbReference type="GO" id="GO:0016020">
    <property type="term" value="C:membrane"/>
    <property type="evidence" value="ECO:0007669"/>
    <property type="project" value="InterPro"/>
</dbReference>
<dbReference type="PROSITE" id="PS00295">
    <property type="entry name" value="ARRESTINS"/>
    <property type="match status" value="1"/>
</dbReference>
<comment type="function">
    <text evidence="5">May play a role in an as yet undefined retina-specific signal transduction. Could bind to photoactivated-phosphorylated red/green opsins.</text>
</comment>
<protein>
    <recommendedName>
        <fullName evidence="2">Arrestin-C</fullName>
    </recommendedName>
    <alternativeName>
        <fullName evidence="6">Cone arrestin</fullName>
    </alternativeName>
</protein>
<keyword evidence="10" id="KW-1185">Reference proteome</keyword>
<dbReference type="AlphaFoldDB" id="A0A9D3NH18"/>
<evidence type="ECO:0000256" key="1">
    <source>
        <dbReference type="ARBA" id="ARBA00005298"/>
    </source>
</evidence>
<dbReference type="EMBL" id="JAHKSW010000016">
    <property type="protein sequence ID" value="KAG7322748.1"/>
    <property type="molecule type" value="Genomic_DNA"/>
</dbReference>
<feature type="domain" description="Arrestin C-terminal-like" evidence="8">
    <location>
        <begin position="193"/>
        <end position="348"/>
    </location>
</feature>
<dbReference type="InterPro" id="IPR017864">
    <property type="entry name" value="Arrestin_CS"/>
</dbReference>
<dbReference type="Proteomes" id="UP000824219">
    <property type="component" value="Linkage Group LG16"/>
</dbReference>
<dbReference type="Gene3D" id="2.60.40.640">
    <property type="match status" value="1"/>
</dbReference>
<gene>
    <name evidence="9" type="ORF">KOW79_014094</name>
</gene>
<dbReference type="Pfam" id="PF00339">
    <property type="entry name" value="Arrestin_N"/>
    <property type="match status" value="1"/>
</dbReference>
<evidence type="ECO:0000256" key="6">
    <source>
        <dbReference type="ARBA" id="ARBA00031498"/>
    </source>
</evidence>
<dbReference type="GO" id="GO:0001750">
    <property type="term" value="C:photoreceptor outer segment"/>
    <property type="evidence" value="ECO:0007669"/>
    <property type="project" value="UniProtKB-ARBA"/>
</dbReference>
<evidence type="ECO:0000256" key="3">
    <source>
        <dbReference type="ARBA" id="ARBA00022606"/>
    </source>
</evidence>
<dbReference type="OrthoDB" id="298939at2759"/>
<dbReference type="FunFam" id="2.60.40.840:FF:000002">
    <property type="entry name" value="Arrestin 3"/>
    <property type="match status" value="1"/>
</dbReference>
<dbReference type="GO" id="GO:0007399">
    <property type="term" value="P:nervous system development"/>
    <property type="evidence" value="ECO:0007669"/>
    <property type="project" value="UniProtKB-ARBA"/>
</dbReference>
<name>A0A9D3NH18_9TELE</name>
<evidence type="ECO:0000313" key="9">
    <source>
        <dbReference type="EMBL" id="KAG7322748.1"/>
    </source>
</evidence>
<dbReference type="PRINTS" id="PR00309">
    <property type="entry name" value="ARRESTIN"/>
</dbReference>
<feature type="transmembrane region" description="Helical" evidence="7">
    <location>
        <begin position="413"/>
        <end position="432"/>
    </location>
</feature>
<organism evidence="9 10">
    <name type="scientific">Hemibagrus wyckioides</name>
    <dbReference type="NCBI Taxonomy" id="337641"/>
    <lineage>
        <taxon>Eukaryota</taxon>
        <taxon>Metazoa</taxon>
        <taxon>Chordata</taxon>
        <taxon>Craniata</taxon>
        <taxon>Vertebrata</taxon>
        <taxon>Euteleostomi</taxon>
        <taxon>Actinopterygii</taxon>
        <taxon>Neopterygii</taxon>
        <taxon>Teleostei</taxon>
        <taxon>Ostariophysi</taxon>
        <taxon>Siluriformes</taxon>
        <taxon>Bagridae</taxon>
        <taxon>Hemibagrus</taxon>
    </lineage>
</organism>
<keyword evidence="7" id="KW-1133">Transmembrane helix</keyword>
<comment type="caution">
    <text evidence="9">The sequence shown here is derived from an EMBL/GenBank/DDBJ whole genome shotgun (WGS) entry which is preliminary data.</text>
</comment>
<feature type="transmembrane region" description="Helical" evidence="7">
    <location>
        <begin position="519"/>
        <end position="538"/>
    </location>
</feature>
<dbReference type="InterPro" id="IPR011021">
    <property type="entry name" value="Arrestin-like_N"/>
</dbReference>
<keyword evidence="7" id="KW-0812">Transmembrane</keyword>
<evidence type="ECO:0000313" key="10">
    <source>
        <dbReference type="Proteomes" id="UP000824219"/>
    </source>
</evidence>
<evidence type="ECO:0000256" key="7">
    <source>
        <dbReference type="SAM" id="Phobius"/>
    </source>
</evidence>
<dbReference type="Pfam" id="PF00892">
    <property type="entry name" value="EamA"/>
    <property type="match status" value="1"/>
</dbReference>
<sequence length="686" mass="76502">MVDKVFKKTSGNGQLTLYLGKRDYIDNVDSVESVEGVVKIDPKDLGDRKVWVQLCCAFRYGNEDLDVIGLIFRKDIWINHIQLYPDAGHKPKLTDMHNTLLKKAGEQAYAFTFEIPTNLPCSITLQPGPDDQGKKPCGVDFEVKAYVAKQAEDLNEKIDKKDTCRLIIRKSQYAPVNTGTGQRAELCKSFMLSDKPLLLEASLEKDVYYHGETIPVKVKVKNDTGKVVNKFRITVDQTTDVILYSADKYTKCVLNEEFAETVEANSTFEKVFRVTPLLAQNREKRGLSVDGKLKYEDTNLASTTLVRPGMDREILGIMVFYKITVHLLVSGAGDVAVELPLTLMHPKPTEADVRTEECESVQESGPSERPCRCPVKEMLRLVAGVVLGVGMATAWVWAAHNAKHTLTHFNTPFFIFWFCNIWNLLMFPLYYAGYFLTEKHRETPTAQFRKCVRFLGDGEVTVRVLLRFSAPFSMFWSGSGFLYLRALSRMSVTDCSAVMCCSSAFTFLLTWICLKERFLGVRVVAVILSITGIVMLAYSDGFYSDSITGVALGVGSASCSALYNVLYRKRVGTLDPGPASALLCCVGLCALVLHSWVCVLLYVTHIEFWPPSQPVPWNTLCITASLLLVFNVLVNMGGVCTYPALITLGFLLTVPASTGSHSLQSHDHMKSHDHLHNLTSCSCRLL</sequence>
<dbReference type="InterPro" id="IPR000698">
    <property type="entry name" value="Arrestin"/>
</dbReference>
<dbReference type="InterPro" id="IPR000620">
    <property type="entry name" value="EamA_dom"/>
</dbReference>
<accession>A0A9D3NH18</accession>
<dbReference type="InterPro" id="IPR014756">
    <property type="entry name" value="Ig_E-set"/>
</dbReference>
<dbReference type="InterPro" id="IPR014753">
    <property type="entry name" value="Arrestin_N"/>
</dbReference>
<dbReference type="PANTHER" id="PTHR11792:SF19">
    <property type="entry name" value="ARRESTIN-C"/>
    <property type="match status" value="1"/>
</dbReference>
<reference evidence="9 10" key="1">
    <citation type="submission" date="2021-06" db="EMBL/GenBank/DDBJ databases">
        <title>Chromosome-level genome assembly of the red-tail catfish (Hemibagrus wyckioides).</title>
        <authorList>
            <person name="Shao F."/>
        </authorList>
    </citation>
    <scope>NUCLEOTIDE SEQUENCE [LARGE SCALE GENOMIC DNA]</scope>
    <source>
        <strain evidence="9">EC202008001</strain>
        <tissue evidence="9">Blood</tissue>
    </source>
</reference>
<evidence type="ECO:0000256" key="2">
    <source>
        <dbReference type="ARBA" id="ARBA00017730"/>
    </source>
</evidence>
<dbReference type="InterPro" id="IPR014752">
    <property type="entry name" value="Arrestin-like_C"/>
</dbReference>
<dbReference type="Gene3D" id="2.60.40.840">
    <property type="match status" value="1"/>
</dbReference>
<keyword evidence="7" id="KW-0472">Membrane</keyword>
<evidence type="ECO:0000259" key="8">
    <source>
        <dbReference type="SMART" id="SM01017"/>
    </source>
</evidence>
<feature type="transmembrane region" description="Helical" evidence="7">
    <location>
        <begin position="615"/>
        <end position="634"/>
    </location>
</feature>
<dbReference type="GO" id="GO:0001664">
    <property type="term" value="F:G protein-coupled receptor binding"/>
    <property type="evidence" value="ECO:0007669"/>
    <property type="project" value="TreeGrafter"/>
</dbReference>
<evidence type="ECO:0000256" key="5">
    <source>
        <dbReference type="ARBA" id="ARBA00024976"/>
    </source>
</evidence>
<dbReference type="Pfam" id="PF02752">
    <property type="entry name" value="Arrestin_C"/>
    <property type="match status" value="1"/>
</dbReference>
<feature type="transmembrane region" description="Helical" evidence="7">
    <location>
        <begin position="550"/>
        <end position="567"/>
    </location>
</feature>
<dbReference type="PANTHER" id="PTHR11792">
    <property type="entry name" value="ARRESTIN"/>
    <property type="match status" value="1"/>
</dbReference>
<proteinExistence type="inferred from homology"/>
<dbReference type="GO" id="GO:0007165">
    <property type="term" value="P:signal transduction"/>
    <property type="evidence" value="ECO:0007669"/>
    <property type="project" value="InterPro"/>
</dbReference>
<dbReference type="GO" id="GO:0002031">
    <property type="term" value="P:G protein-coupled receptor internalization"/>
    <property type="evidence" value="ECO:0007669"/>
    <property type="project" value="TreeGrafter"/>
</dbReference>
<dbReference type="SUPFAM" id="SSF81296">
    <property type="entry name" value="E set domains"/>
    <property type="match status" value="2"/>
</dbReference>
<dbReference type="SMART" id="SM01017">
    <property type="entry name" value="Arrestin_C"/>
    <property type="match status" value="1"/>
</dbReference>
<feature type="transmembrane region" description="Helical" evidence="7">
    <location>
        <begin position="378"/>
        <end position="398"/>
    </location>
</feature>